<feature type="compositionally biased region" description="Basic residues" evidence="1">
    <location>
        <begin position="453"/>
        <end position="470"/>
    </location>
</feature>
<comment type="caution">
    <text evidence="2">The sequence shown here is derived from an EMBL/GenBank/DDBJ whole genome shotgun (WGS) entry which is preliminary data.</text>
</comment>
<feature type="region of interest" description="Disordered" evidence="1">
    <location>
        <begin position="89"/>
        <end position="169"/>
    </location>
</feature>
<feature type="region of interest" description="Disordered" evidence="1">
    <location>
        <begin position="397"/>
        <end position="542"/>
    </location>
</feature>
<reference evidence="2 3" key="1">
    <citation type="submission" date="2024-02" db="EMBL/GenBank/DDBJ databases">
        <title>Discinaceae phylogenomics.</title>
        <authorList>
            <person name="Dirks A.C."/>
            <person name="James T.Y."/>
        </authorList>
    </citation>
    <scope>NUCLEOTIDE SEQUENCE [LARGE SCALE GENOMIC DNA]</scope>
    <source>
        <strain evidence="2 3">ACD0624</strain>
    </source>
</reference>
<feature type="compositionally biased region" description="Low complexity" evidence="1">
    <location>
        <begin position="19"/>
        <end position="43"/>
    </location>
</feature>
<sequence>MALQAQFQAQARAHAQVQLAQAHAQAHHAQMQQSQSQSSSASANSLGSTSNHQDALAALHPFASYAYFAQLCGMNFYYPNQLYPEGLSTPASPHIVNDHRQGPSRGRRQNGYGSGSRSQSQPPPLPEMYITSNYGHGTSTTGVPGSEDEDFDHSSNGNPATPPEEEPDEYVGYYAIGGSLQHIPAVVDSVDEEEEPFLEQKTIVDRQKRLSQERLPPPLLGRSRDTSPLALDRHRFTRDMSGALCLDNPTPRDRFNDGRGPVIVNGSISVSSSSYVDTPLSNLSPPSEAIYSYDGSLSGTDPPTIQSKGVSGHPQLFAQKLLEVHNQAAGNRSENDLTASNLARQHTNGCTSTPISTSSHLSSPKSTSQLTSDDEIEGIASARLSPGLRQRAATQQLLWSNTRPPPLDPLKSKGYGSSQEDMESPPAPVPEVSTPLPTTTRKGNESDPPSKPPKNHRSYGKPRINNHKKPPITPAEKPIPKNSVDSKQRNGNTSNGGAKANPNPKSGPKDWEQPKANKARKNKTPKAGDAAVPVNDIERKGG</sequence>
<feature type="region of interest" description="Disordered" evidence="1">
    <location>
        <begin position="19"/>
        <end position="49"/>
    </location>
</feature>
<keyword evidence="3" id="KW-1185">Reference proteome</keyword>
<name>A0ABR3GB87_9PEZI</name>
<organism evidence="2 3">
    <name type="scientific">Discina gigas</name>
    <dbReference type="NCBI Taxonomy" id="1032678"/>
    <lineage>
        <taxon>Eukaryota</taxon>
        <taxon>Fungi</taxon>
        <taxon>Dikarya</taxon>
        <taxon>Ascomycota</taxon>
        <taxon>Pezizomycotina</taxon>
        <taxon>Pezizomycetes</taxon>
        <taxon>Pezizales</taxon>
        <taxon>Discinaceae</taxon>
        <taxon>Discina</taxon>
    </lineage>
</organism>
<feature type="compositionally biased region" description="Polar residues" evidence="1">
    <location>
        <begin position="130"/>
        <end position="143"/>
    </location>
</feature>
<feature type="compositionally biased region" description="Polar residues" evidence="1">
    <location>
        <begin position="483"/>
        <end position="496"/>
    </location>
</feature>
<protein>
    <submittedName>
        <fullName evidence="2">Uncharacterized protein</fullName>
    </submittedName>
</protein>
<feature type="compositionally biased region" description="Low complexity" evidence="1">
    <location>
        <begin position="109"/>
        <end position="120"/>
    </location>
</feature>
<proteinExistence type="predicted"/>
<evidence type="ECO:0000313" key="2">
    <source>
        <dbReference type="EMBL" id="KAL0633231.1"/>
    </source>
</evidence>
<evidence type="ECO:0000256" key="1">
    <source>
        <dbReference type="SAM" id="MobiDB-lite"/>
    </source>
</evidence>
<evidence type="ECO:0000313" key="3">
    <source>
        <dbReference type="Proteomes" id="UP001447188"/>
    </source>
</evidence>
<feature type="compositionally biased region" description="Low complexity" evidence="1">
    <location>
        <begin position="351"/>
        <end position="368"/>
    </location>
</feature>
<dbReference type="Proteomes" id="UP001447188">
    <property type="component" value="Unassembled WGS sequence"/>
</dbReference>
<accession>A0ABR3GB87</accession>
<feature type="region of interest" description="Disordered" evidence="1">
    <location>
        <begin position="346"/>
        <end position="374"/>
    </location>
</feature>
<gene>
    <name evidence="2" type="ORF">Q9L58_007841</name>
</gene>
<dbReference type="EMBL" id="JBBBZM010000132">
    <property type="protein sequence ID" value="KAL0633231.1"/>
    <property type="molecule type" value="Genomic_DNA"/>
</dbReference>